<evidence type="ECO:0000313" key="2">
    <source>
        <dbReference type="EMBL" id="EIM79146.1"/>
    </source>
</evidence>
<keyword evidence="3" id="KW-1185">Reference proteome</keyword>
<dbReference type="GeneID" id="18798487"/>
<evidence type="ECO:0000259" key="1">
    <source>
        <dbReference type="Pfam" id="PF12146"/>
    </source>
</evidence>
<feature type="domain" description="Serine aminopeptidase S33" evidence="1">
    <location>
        <begin position="3"/>
        <end position="166"/>
    </location>
</feature>
<dbReference type="InterPro" id="IPR029058">
    <property type="entry name" value="AB_hydrolase_fold"/>
</dbReference>
<dbReference type="SUPFAM" id="SSF53474">
    <property type="entry name" value="alpha/beta-Hydrolases"/>
    <property type="match status" value="1"/>
</dbReference>
<dbReference type="RefSeq" id="XP_007311766.1">
    <property type="nucleotide sequence ID" value="XM_007311704.1"/>
</dbReference>
<dbReference type="Pfam" id="PF12146">
    <property type="entry name" value="Hydrolase_4"/>
    <property type="match status" value="1"/>
</dbReference>
<gene>
    <name evidence="2" type="ORF">STEHIDRAFT_135897</name>
</gene>
<proteinExistence type="predicted"/>
<dbReference type="Proteomes" id="UP000053927">
    <property type="component" value="Unassembled WGS sequence"/>
</dbReference>
<dbReference type="KEGG" id="shs:STEHIDRAFT_135897"/>
<dbReference type="Gene3D" id="3.40.50.1820">
    <property type="entry name" value="alpha/beta hydrolase"/>
    <property type="match status" value="1"/>
</dbReference>
<protein>
    <recommendedName>
        <fullName evidence="1">Serine aminopeptidase S33 domain-containing protein</fullName>
    </recommendedName>
</protein>
<accession>R7RVL8</accession>
<dbReference type="OrthoDB" id="10249433at2759"/>
<organism evidence="2 3">
    <name type="scientific">Stereum hirsutum (strain FP-91666)</name>
    <name type="common">White-rot fungus</name>
    <dbReference type="NCBI Taxonomy" id="721885"/>
    <lineage>
        <taxon>Eukaryota</taxon>
        <taxon>Fungi</taxon>
        <taxon>Dikarya</taxon>
        <taxon>Basidiomycota</taxon>
        <taxon>Agaricomycotina</taxon>
        <taxon>Agaricomycetes</taxon>
        <taxon>Russulales</taxon>
        <taxon>Stereaceae</taxon>
        <taxon>Stereum</taxon>
    </lineage>
</organism>
<reference evidence="3" key="1">
    <citation type="journal article" date="2012" name="Science">
        <title>The Paleozoic origin of enzymatic lignin decomposition reconstructed from 31 fungal genomes.</title>
        <authorList>
            <person name="Floudas D."/>
            <person name="Binder M."/>
            <person name="Riley R."/>
            <person name="Barry K."/>
            <person name="Blanchette R.A."/>
            <person name="Henrissat B."/>
            <person name="Martinez A.T."/>
            <person name="Otillar R."/>
            <person name="Spatafora J.W."/>
            <person name="Yadav J.S."/>
            <person name="Aerts A."/>
            <person name="Benoit I."/>
            <person name="Boyd A."/>
            <person name="Carlson A."/>
            <person name="Copeland A."/>
            <person name="Coutinho P.M."/>
            <person name="de Vries R.P."/>
            <person name="Ferreira P."/>
            <person name="Findley K."/>
            <person name="Foster B."/>
            <person name="Gaskell J."/>
            <person name="Glotzer D."/>
            <person name="Gorecki P."/>
            <person name="Heitman J."/>
            <person name="Hesse C."/>
            <person name="Hori C."/>
            <person name="Igarashi K."/>
            <person name="Jurgens J.A."/>
            <person name="Kallen N."/>
            <person name="Kersten P."/>
            <person name="Kohler A."/>
            <person name="Kuees U."/>
            <person name="Kumar T.K.A."/>
            <person name="Kuo A."/>
            <person name="LaButti K."/>
            <person name="Larrondo L.F."/>
            <person name="Lindquist E."/>
            <person name="Ling A."/>
            <person name="Lombard V."/>
            <person name="Lucas S."/>
            <person name="Lundell T."/>
            <person name="Martin R."/>
            <person name="McLaughlin D.J."/>
            <person name="Morgenstern I."/>
            <person name="Morin E."/>
            <person name="Murat C."/>
            <person name="Nagy L.G."/>
            <person name="Nolan M."/>
            <person name="Ohm R.A."/>
            <person name="Patyshakuliyeva A."/>
            <person name="Rokas A."/>
            <person name="Ruiz-Duenas F.J."/>
            <person name="Sabat G."/>
            <person name="Salamov A."/>
            <person name="Samejima M."/>
            <person name="Schmutz J."/>
            <person name="Slot J.C."/>
            <person name="St John F."/>
            <person name="Stenlid J."/>
            <person name="Sun H."/>
            <person name="Sun S."/>
            <person name="Syed K."/>
            <person name="Tsang A."/>
            <person name="Wiebenga A."/>
            <person name="Young D."/>
            <person name="Pisabarro A."/>
            <person name="Eastwood D.C."/>
            <person name="Martin F."/>
            <person name="Cullen D."/>
            <person name="Grigoriev I.V."/>
            <person name="Hibbett D.S."/>
        </authorList>
    </citation>
    <scope>NUCLEOTIDE SEQUENCE [LARGE SCALE GENOMIC DNA]</scope>
    <source>
        <strain evidence="3">FP-91666</strain>
    </source>
</reference>
<name>R7RVL8_STEHR</name>
<sequence>MRTVLKDVEWAVRYASKLSTKEIPVYLMGQSMGGGIALDFIVNQSIARNSGSVALSSGGSSPARGLTYRRWVVWMIGMINKVLPDMHFATPAVGHDLSVGKALVTDPWARECGTYRSIYDMFPMDYKRWQNDLPLLMLHGTAGDLNLCTASEDFVKKVDASDKRLIL</sequence>
<dbReference type="EMBL" id="JH687409">
    <property type="protein sequence ID" value="EIM79146.1"/>
    <property type="molecule type" value="Genomic_DNA"/>
</dbReference>
<dbReference type="InterPro" id="IPR022742">
    <property type="entry name" value="Hydrolase_4"/>
</dbReference>
<evidence type="ECO:0000313" key="3">
    <source>
        <dbReference type="Proteomes" id="UP000053927"/>
    </source>
</evidence>
<dbReference type="AlphaFoldDB" id="R7RVL8"/>